<feature type="domain" description="F-box" evidence="1">
    <location>
        <begin position="6"/>
        <end position="42"/>
    </location>
</feature>
<dbReference type="EMBL" id="JACAZH010000009">
    <property type="protein sequence ID" value="KAF7359067.1"/>
    <property type="molecule type" value="Genomic_DNA"/>
</dbReference>
<dbReference type="AlphaFoldDB" id="A0A8H7D4H6"/>
<dbReference type="InterPro" id="IPR001810">
    <property type="entry name" value="F-box_dom"/>
</dbReference>
<dbReference type="OrthoDB" id="2864564at2759"/>
<organism evidence="2 3">
    <name type="scientific">Mycena sanguinolenta</name>
    <dbReference type="NCBI Taxonomy" id="230812"/>
    <lineage>
        <taxon>Eukaryota</taxon>
        <taxon>Fungi</taxon>
        <taxon>Dikarya</taxon>
        <taxon>Basidiomycota</taxon>
        <taxon>Agaricomycotina</taxon>
        <taxon>Agaricomycetes</taxon>
        <taxon>Agaricomycetidae</taxon>
        <taxon>Agaricales</taxon>
        <taxon>Marasmiineae</taxon>
        <taxon>Mycenaceae</taxon>
        <taxon>Mycena</taxon>
    </lineage>
</organism>
<keyword evidence="3" id="KW-1185">Reference proteome</keyword>
<dbReference type="SUPFAM" id="SSF81383">
    <property type="entry name" value="F-box domain"/>
    <property type="match status" value="1"/>
</dbReference>
<evidence type="ECO:0000259" key="1">
    <source>
        <dbReference type="Pfam" id="PF00646"/>
    </source>
</evidence>
<proteinExistence type="predicted"/>
<evidence type="ECO:0000313" key="3">
    <source>
        <dbReference type="Proteomes" id="UP000623467"/>
    </source>
</evidence>
<dbReference type="SUPFAM" id="SSF52047">
    <property type="entry name" value="RNI-like"/>
    <property type="match status" value="1"/>
</dbReference>
<dbReference type="InterPro" id="IPR036047">
    <property type="entry name" value="F-box-like_dom_sf"/>
</dbReference>
<sequence>MDLKDKFPNELWLEVFSYLPPAARRNLSSTHRSVYDLARPLGFTEFTLYSYPYWLRPQKVQLDEAMERLRFWALPRIAPHVRSCTISQKRDLWQKSDTKALQDDEHVLLNAFFEHLPHFTGLERLDTDQIRLELTQPGIGNLCRLPALQELRLSTIVVLSRSEVQDFPNVHTLQIDGLANFTYDTVTIFNKFPNLRSFKFYGRVLRNLSPAQESSLFPVLQEYTGDYQNLHIFGKRATLTHIALVHGFLFPDLLFELQGITILPNITFLAVPFLTSVQAVFAKAEIETLITLFPNLTDLQLTLMPTENNGHGLTRQMTSFLEMLSSHLPSTLHSLSLRWDFSEYDSSDPEIDDVLAPPPPNDIPDFAVVQAWLMAKCPALTYILIDGCHFLFLQRWQRSSAWEAVAHSFNDAEVIREQLGKTY</sequence>
<protein>
    <submittedName>
        <fullName evidence="2">L-aminoadipate-semialdehyde dehydrogenase</fullName>
    </submittedName>
</protein>
<reference evidence="2" key="1">
    <citation type="submission" date="2020-05" db="EMBL/GenBank/DDBJ databases">
        <title>Mycena genomes resolve the evolution of fungal bioluminescence.</title>
        <authorList>
            <person name="Tsai I.J."/>
        </authorList>
    </citation>
    <scope>NUCLEOTIDE SEQUENCE</scope>
    <source>
        <strain evidence="2">160909Yilan</strain>
    </source>
</reference>
<dbReference type="Pfam" id="PF00646">
    <property type="entry name" value="F-box"/>
    <property type="match status" value="1"/>
</dbReference>
<dbReference type="InterPro" id="IPR032675">
    <property type="entry name" value="LRR_dom_sf"/>
</dbReference>
<gene>
    <name evidence="2" type="ORF">MSAN_01247700</name>
</gene>
<comment type="caution">
    <text evidence="2">The sequence shown here is derived from an EMBL/GenBank/DDBJ whole genome shotgun (WGS) entry which is preliminary data.</text>
</comment>
<dbReference type="Proteomes" id="UP000623467">
    <property type="component" value="Unassembled WGS sequence"/>
</dbReference>
<evidence type="ECO:0000313" key="2">
    <source>
        <dbReference type="EMBL" id="KAF7359067.1"/>
    </source>
</evidence>
<accession>A0A8H7D4H6</accession>
<name>A0A8H7D4H6_9AGAR</name>
<dbReference type="CDD" id="cd09917">
    <property type="entry name" value="F-box_SF"/>
    <property type="match status" value="1"/>
</dbReference>
<dbReference type="Gene3D" id="3.80.10.10">
    <property type="entry name" value="Ribonuclease Inhibitor"/>
    <property type="match status" value="1"/>
</dbReference>